<dbReference type="EMBL" id="KN818233">
    <property type="protein sequence ID" value="KIL67092.1"/>
    <property type="molecule type" value="Genomic_DNA"/>
</dbReference>
<protein>
    <submittedName>
        <fullName evidence="1">Uncharacterized protein</fullName>
    </submittedName>
</protein>
<dbReference type="Proteomes" id="UP000054549">
    <property type="component" value="Unassembled WGS sequence"/>
</dbReference>
<sequence>MERYDSKSNNLRQSPCPELYFYLLTFDGSGPGVLGNGQRAQRFQNFINSSSSTEIREENKYLATGHS</sequence>
<dbReference type="HOGENOM" id="CLU_2811816_0_0_1"/>
<evidence type="ECO:0000313" key="1">
    <source>
        <dbReference type="EMBL" id="KIL67092.1"/>
    </source>
</evidence>
<name>A0A0C2WZ55_AMAMK</name>
<proteinExistence type="predicted"/>
<gene>
    <name evidence="1" type="ORF">M378DRAFT_327425</name>
</gene>
<reference evidence="1 2" key="1">
    <citation type="submission" date="2014-04" db="EMBL/GenBank/DDBJ databases">
        <title>Evolutionary Origins and Diversification of the Mycorrhizal Mutualists.</title>
        <authorList>
            <consortium name="DOE Joint Genome Institute"/>
            <consortium name="Mycorrhizal Genomics Consortium"/>
            <person name="Kohler A."/>
            <person name="Kuo A."/>
            <person name="Nagy L.G."/>
            <person name="Floudas D."/>
            <person name="Copeland A."/>
            <person name="Barry K.W."/>
            <person name="Cichocki N."/>
            <person name="Veneault-Fourrey C."/>
            <person name="LaButti K."/>
            <person name="Lindquist E.A."/>
            <person name="Lipzen A."/>
            <person name="Lundell T."/>
            <person name="Morin E."/>
            <person name="Murat C."/>
            <person name="Riley R."/>
            <person name="Ohm R."/>
            <person name="Sun H."/>
            <person name="Tunlid A."/>
            <person name="Henrissat B."/>
            <person name="Grigoriev I.V."/>
            <person name="Hibbett D.S."/>
            <person name="Martin F."/>
        </authorList>
    </citation>
    <scope>NUCLEOTIDE SEQUENCE [LARGE SCALE GENOMIC DNA]</scope>
    <source>
        <strain evidence="1 2">Koide BX008</strain>
    </source>
</reference>
<dbReference type="InParanoid" id="A0A0C2WZ55"/>
<accession>A0A0C2WZ55</accession>
<dbReference type="AlphaFoldDB" id="A0A0C2WZ55"/>
<organism evidence="1 2">
    <name type="scientific">Amanita muscaria (strain Koide BX008)</name>
    <dbReference type="NCBI Taxonomy" id="946122"/>
    <lineage>
        <taxon>Eukaryota</taxon>
        <taxon>Fungi</taxon>
        <taxon>Dikarya</taxon>
        <taxon>Basidiomycota</taxon>
        <taxon>Agaricomycotina</taxon>
        <taxon>Agaricomycetes</taxon>
        <taxon>Agaricomycetidae</taxon>
        <taxon>Agaricales</taxon>
        <taxon>Pluteineae</taxon>
        <taxon>Amanitaceae</taxon>
        <taxon>Amanita</taxon>
    </lineage>
</organism>
<keyword evidence="2" id="KW-1185">Reference proteome</keyword>
<evidence type="ECO:0000313" key="2">
    <source>
        <dbReference type="Proteomes" id="UP000054549"/>
    </source>
</evidence>